<dbReference type="EMBL" id="CP028473">
    <property type="protein sequence ID" value="AVW90049.1"/>
    <property type="molecule type" value="Genomic_DNA"/>
</dbReference>
<sequence>MTTDPSTSHVCLVADTVTQHDASFANRTLEFTEATYLKAVVGGLTDAGFRVTHLDSPGALAAQAPALLREDAVVISLWSGTRTRTRRTLVPSTCEGLGLRYVGADAYSAIVCQDKDLAKSYAWRHGIAGPAGQVVDPGRPFEPDPRLTSPFVVKPLAEGGSIGIDQRAFCPGWEEAARQVATLQEALACPVLIEEFLEGDEVSICLMGADGDSAQLAAVRLDVEGFDLARGIWSMEVKKTLTRPTENTPITHALDPALLRACRRLFDSFEKVDYMRIDGRMTRDGFRLIELTPDVHLGPTASFAQSMASLGVEYPDMWRTLISLAT</sequence>
<evidence type="ECO:0000256" key="3">
    <source>
        <dbReference type="PROSITE-ProRule" id="PRU00409"/>
    </source>
</evidence>
<dbReference type="Gene3D" id="3.30.470.20">
    <property type="entry name" value="ATP-grasp fold, B domain"/>
    <property type="match status" value="1"/>
</dbReference>
<feature type="domain" description="ATP-grasp" evidence="4">
    <location>
        <begin position="119"/>
        <end position="323"/>
    </location>
</feature>
<dbReference type="OrthoDB" id="2571970at2"/>
<dbReference type="KEGG" id="cbak:DA792_02330"/>
<dbReference type="RefSeq" id="WP_074646847.1">
    <property type="nucleotide sequence ID" value="NZ_CP028473.1"/>
</dbReference>
<evidence type="ECO:0000313" key="5">
    <source>
        <dbReference type="EMBL" id="AVW90049.1"/>
    </source>
</evidence>
<evidence type="ECO:0000313" key="6">
    <source>
        <dbReference type="EMBL" id="SDG30195.1"/>
    </source>
</evidence>
<gene>
    <name evidence="5" type="ORF">DA792_02330</name>
    <name evidence="6" type="ORF">SAMN04488117_11623</name>
</gene>
<evidence type="ECO:0000313" key="7">
    <source>
        <dbReference type="Proteomes" id="UP000182284"/>
    </source>
</evidence>
<protein>
    <submittedName>
        <fullName evidence="6">D-ala D-ala ligase C-terminus</fullName>
    </submittedName>
</protein>
<dbReference type="Proteomes" id="UP000241447">
    <property type="component" value="Plasmid pCBLh4b"/>
</dbReference>
<comment type="similarity">
    <text evidence="1">Belongs to the D-alanine--D-alanine ligase family.</text>
</comment>
<dbReference type="GO" id="GO:0046872">
    <property type="term" value="F:metal ion binding"/>
    <property type="evidence" value="ECO:0007669"/>
    <property type="project" value="InterPro"/>
</dbReference>
<accession>A0A1G7T4J1</accession>
<dbReference type="InterPro" id="IPR013815">
    <property type="entry name" value="ATP_grasp_subdomain_1"/>
</dbReference>
<dbReference type="PANTHER" id="PTHR23132">
    <property type="entry name" value="D-ALANINE--D-ALANINE LIGASE"/>
    <property type="match status" value="1"/>
</dbReference>
<keyword evidence="3" id="KW-0067">ATP-binding</keyword>
<dbReference type="Pfam" id="PF07478">
    <property type="entry name" value="Dala_Dala_lig_C"/>
    <property type="match status" value="1"/>
</dbReference>
<dbReference type="AlphaFoldDB" id="A0A1G7T4J1"/>
<evidence type="ECO:0000259" key="4">
    <source>
        <dbReference type="PROSITE" id="PS50975"/>
    </source>
</evidence>
<keyword evidence="2 6" id="KW-0436">Ligase</keyword>
<reference evidence="5 8" key="2">
    <citation type="submission" date="2018-03" db="EMBL/GenBank/DDBJ databases">
        <title>The Complete Genome of Celeribacter baekdonensis strain LH4, a Thiosulfate-Oxidizing Alphaproteobacterium Isolated from Gulf of Mexico Continental Slope Sediments.</title>
        <authorList>
            <person name="Flood B.E."/>
            <person name="Bailey J.V."/>
            <person name="Leprich D."/>
        </authorList>
    </citation>
    <scope>NUCLEOTIDE SEQUENCE [LARGE SCALE GENOMIC DNA]</scope>
    <source>
        <strain evidence="5 8">LH4</strain>
        <plasmid evidence="5">pCBLh4b</plasmid>
        <plasmid evidence="8">Plasmid pcblh4b</plasmid>
    </source>
</reference>
<dbReference type="InterPro" id="IPR011761">
    <property type="entry name" value="ATP-grasp"/>
</dbReference>
<geneLocation type="plasmid" evidence="5">
    <name>pCBLh4b</name>
</geneLocation>
<dbReference type="PROSITE" id="PS50975">
    <property type="entry name" value="ATP_GRASP"/>
    <property type="match status" value="1"/>
</dbReference>
<evidence type="ECO:0000256" key="2">
    <source>
        <dbReference type="ARBA" id="ARBA00022598"/>
    </source>
</evidence>
<keyword evidence="3" id="KW-0547">Nucleotide-binding</keyword>
<dbReference type="GO" id="GO:0008716">
    <property type="term" value="F:D-alanine-D-alanine ligase activity"/>
    <property type="evidence" value="ECO:0007669"/>
    <property type="project" value="InterPro"/>
</dbReference>
<geneLocation type="plasmid" evidence="8">
    <name>pcblh4b</name>
</geneLocation>
<name>A0A1G7T4J1_9RHOB</name>
<dbReference type="InterPro" id="IPR011095">
    <property type="entry name" value="Dala_Dala_lig_C"/>
</dbReference>
<dbReference type="Proteomes" id="UP000182284">
    <property type="component" value="Unassembled WGS sequence"/>
</dbReference>
<proteinExistence type="inferred from homology"/>
<evidence type="ECO:0000313" key="8">
    <source>
        <dbReference type="Proteomes" id="UP000241447"/>
    </source>
</evidence>
<evidence type="ECO:0000256" key="1">
    <source>
        <dbReference type="ARBA" id="ARBA00010871"/>
    </source>
</evidence>
<dbReference type="PANTHER" id="PTHR23132:SF23">
    <property type="entry name" value="D-ALANINE--D-ALANINE LIGASE B"/>
    <property type="match status" value="1"/>
</dbReference>
<reference evidence="6 7" key="1">
    <citation type="submission" date="2016-10" db="EMBL/GenBank/DDBJ databases">
        <authorList>
            <person name="de Groot N.N."/>
        </authorList>
    </citation>
    <scope>NUCLEOTIDE SEQUENCE [LARGE SCALE GENOMIC DNA]</scope>
    <source>
        <strain evidence="6 7">DSM 27375</strain>
    </source>
</reference>
<dbReference type="GO" id="GO:0005524">
    <property type="term" value="F:ATP binding"/>
    <property type="evidence" value="ECO:0007669"/>
    <property type="project" value="UniProtKB-UniRule"/>
</dbReference>
<dbReference type="Gene3D" id="3.30.1490.20">
    <property type="entry name" value="ATP-grasp fold, A domain"/>
    <property type="match status" value="1"/>
</dbReference>
<dbReference type="SUPFAM" id="SSF56059">
    <property type="entry name" value="Glutathione synthetase ATP-binding domain-like"/>
    <property type="match status" value="1"/>
</dbReference>
<organism evidence="6 7">
    <name type="scientific">Celeribacter baekdonensis</name>
    <dbReference type="NCBI Taxonomy" id="875171"/>
    <lineage>
        <taxon>Bacteria</taxon>
        <taxon>Pseudomonadati</taxon>
        <taxon>Pseudomonadota</taxon>
        <taxon>Alphaproteobacteria</taxon>
        <taxon>Rhodobacterales</taxon>
        <taxon>Roseobacteraceae</taxon>
        <taxon>Celeribacter</taxon>
    </lineage>
</organism>
<keyword evidence="5" id="KW-0614">Plasmid</keyword>
<dbReference type="EMBL" id="FNBL01000016">
    <property type="protein sequence ID" value="SDG30195.1"/>
    <property type="molecule type" value="Genomic_DNA"/>
</dbReference>